<comment type="similarity">
    <text evidence="2">Belongs to the krueppel C2H2-type zinc-finger protein family.</text>
</comment>
<dbReference type="GO" id="GO:0003677">
    <property type="term" value="F:DNA binding"/>
    <property type="evidence" value="ECO:0007669"/>
    <property type="project" value="UniProtKB-KW"/>
</dbReference>
<evidence type="ECO:0000256" key="11">
    <source>
        <dbReference type="PROSITE-ProRule" id="PRU00042"/>
    </source>
</evidence>
<comment type="caution">
    <text evidence="14">The sequence shown here is derived from an EMBL/GenBank/DDBJ whole genome shotgun (WGS) entry which is preliminary data.</text>
</comment>
<dbReference type="FunFam" id="3.30.160.60:FF:002343">
    <property type="entry name" value="Zinc finger protein 33A"/>
    <property type="match status" value="1"/>
</dbReference>
<dbReference type="PANTHER" id="PTHR46179:SF13">
    <property type="entry name" value="C2H2-TYPE DOMAIN-CONTAINING PROTEIN"/>
    <property type="match status" value="1"/>
</dbReference>
<keyword evidence="3" id="KW-0479">Metal-binding</keyword>
<dbReference type="EMBL" id="JAFNEN010002031">
    <property type="protein sequence ID" value="KAG8173147.1"/>
    <property type="molecule type" value="Genomic_DNA"/>
</dbReference>
<feature type="domain" description="C2H2-type" evidence="13">
    <location>
        <begin position="235"/>
        <end position="257"/>
    </location>
</feature>
<evidence type="ECO:0000259" key="13">
    <source>
        <dbReference type="PROSITE" id="PS50157"/>
    </source>
</evidence>
<dbReference type="SMART" id="SM00355">
    <property type="entry name" value="ZnF_C2H2"/>
    <property type="match status" value="7"/>
</dbReference>
<comment type="subcellular location">
    <subcellularLocation>
        <location evidence="1">Nucleus</location>
    </subcellularLocation>
</comment>
<dbReference type="PROSITE" id="PS00028">
    <property type="entry name" value="ZINC_FINGER_C2H2_1"/>
    <property type="match status" value="6"/>
</dbReference>
<feature type="region of interest" description="Disordered" evidence="12">
    <location>
        <begin position="1"/>
        <end position="24"/>
    </location>
</feature>
<feature type="domain" description="C2H2-type" evidence="13">
    <location>
        <begin position="123"/>
        <end position="150"/>
    </location>
</feature>
<evidence type="ECO:0000256" key="1">
    <source>
        <dbReference type="ARBA" id="ARBA00004123"/>
    </source>
</evidence>
<organism evidence="14 15">
    <name type="scientific">Oedothorax gibbosus</name>
    <dbReference type="NCBI Taxonomy" id="931172"/>
    <lineage>
        <taxon>Eukaryota</taxon>
        <taxon>Metazoa</taxon>
        <taxon>Ecdysozoa</taxon>
        <taxon>Arthropoda</taxon>
        <taxon>Chelicerata</taxon>
        <taxon>Arachnida</taxon>
        <taxon>Araneae</taxon>
        <taxon>Araneomorphae</taxon>
        <taxon>Entelegynae</taxon>
        <taxon>Araneoidea</taxon>
        <taxon>Linyphiidae</taxon>
        <taxon>Erigoninae</taxon>
        <taxon>Oedothorax</taxon>
    </lineage>
</organism>
<keyword evidence="10" id="KW-0539">Nucleus</keyword>
<evidence type="ECO:0000256" key="6">
    <source>
        <dbReference type="ARBA" id="ARBA00022833"/>
    </source>
</evidence>
<dbReference type="InterPro" id="IPR013087">
    <property type="entry name" value="Znf_C2H2_type"/>
</dbReference>
<dbReference type="GO" id="GO:0006357">
    <property type="term" value="P:regulation of transcription by RNA polymerase II"/>
    <property type="evidence" value="ECO:0007669"/>
    <property type="project" value="TreeGrafter"/>
</dbReference>
<dbReference type="FunFam" id="3.30.160.60:FF:001049">
    <property type="entry name" value="zinc finger protein 319"/>
    <property type="match status" value="1"/>
</dbReference>
<evidence type="ECO:0000256" key="12">
    <source>
        <dbReference type="SAM" id="MobiDB-lite"/>
    </source>
</evidence>
<evidence type="ECO:0000256" key="2">
    <source>
        <dbReference type="ARBA" id="ARBA00006991"/>
    </source>
</evidence>
<evidence type="ECO:0000256" key="10">
    <source>
        <dbReference type="ARBA" id="ARBA00023242"/>
    </source>
</evidence>
<dbReference type="Proteomes" id="UP000827092">
    <property type="component" value="Unassembled WGS sequence"/>
</dbReference>
<dbReference type="FunFam" id="3.30.160.60:FF:000100">
    <property type="entry name" value="Zinc finger 45-like"/>
    <property type="match status" value="1"/>
</dbReference>
<dbReference type="PANTHER" id="PTHR46179">
    <property type="entry name" value="ZINC FINGER PROTEIN"/>
    <property type="match status" value="1"/>
</dbReference>
<dbReference type="GO" id="GO:0008270">
    <property type="term" value="F:zinc ion binding"/>
    <property type="evidence" value="ECO:0007669"/>
    <property type="project" value="UniProtKB-KW"/>
</dbReference>
<dbReference type="InterPro" id="IPR036236">
    <property type="entry name" value="Znf_C2H2_sf"/>
</dbReference>
<reference evidence="14 15" key="1">
    <citation type="journal article" date="2022" name="Nat. Ecol. Evol.">
        <title>A masculinizing supergene underlies an exaggerated male reproductive morph in a spider.</title>
        <authorList>
            <person name="Hendrickx F."/>
            <person name="De Corte Z."/>
            <person name="Sonet G."/>
            <person name="Van Belleghem S.M."/>
            <person name="Kostlbacher S."/>
            <person name="Vangestel C."/>
        </authorList>
    </citation>
    <scope>NUCLEOTIDE SEQUENCE [LARGE SCALE GENOMIC DNA]</scope>
    <source>
        <strain evidence="14">W744_W776</strain>
    </source>
</reference>
<feature type="domain" description="C2H2-type" evidence="13">
    <location>
        <begin position="151"/>
        <end position="179"/>
    </location>
</feature>
<evidence type="ECO:0000313" key="15">
    <source>
        <dbReference type="Proteomes" id="UP000827092"/>
    </source>
</evidence>
<dbReference type="Gene3D" id="3.30.160.60">
    <property type="entry name" value="Classic Zinc Finger"/>
    <property type="match status" value="7"/>
</dbReference>
<evidence type="ECO:0000256" key="9">
    <source>
        <dbReference type="ARBA" id="ARBA00023163"/>
    </source>
</evidence>
<evidence type="ECO:0000313" key="14">
    <source>
        <dbReference type="EMBL" id="KAG8173147.1"/>
    </source>
</evidence>
<dbReference type="InterPro" id="IPR051061">
    <property type="entry name" value="Zinc_finger_trans_reg"/>
</dbReference>
<proteinExistence type="inferred from homology"/>
<keyword evidence="6" id="KW-0862">Zinc</keyword>
<dbReference type="FunFam" id="3.30.160.60:FF:000075">
    <property type="entry name" value="Putative zinc finger protein 536"/>
    <property type="match status" value="1"/>
</dbReference>
<evidence type="ECO:0000256" key="5">
    <source>
        <dbReference type="ARBA" id="ARBA00022771"/>
    </source>
</evidence>
<feature type="domain" description="C2H2-type" evidence="13">
    <location>
        <begin position="95"/>
        <end position="122"/>
    </location>
</feature>
<evidence type="ECO:0000256" key="8">
    <source>
        <dbReference type="ARBA" id="ARBA00023125"/>
    </source>
</evidence>
<feature type="domain" description="C2H2-type" evidence="13">
    <location>
        <begin position="180"/>
        <end position="206"/>
    </location>
</feature>
<keyword evidence="5 11" id="KW-0863">Zinc-finger</keyword>
<feature type="domain" description="C2H2-type" evidence="13">
    <location>
        <begin position="207"/>
        <end position="234"/>
    </location>
</feature>
<accession>A0AAV6TMX6</accession>
<sequence>MRPAVHSEKPPSNSHHCPPKRGSRGEVYRSEVNRMQSVYGGKPTRISFLLLRQHKQTHNENRSNPVQCQLCDQQFTLKRELKEHLSDVHGETKLHKCPVCRNGYRSKYILQQHMFTHSEEKTYVCEICDKRFTMRATLQMHLVTHSDERPFECEQCDKRFKRNADLKVHLAEVHRPQNLIFCPVCNKQYRQRTIKRHMRTHSGEKPYTCDICGRKFSLKEHLKTHSLVHTGERPFACGICNKAFGLKATRDKHQLTH</sequence>
<dbReference type="AlphaFoldDB" id="A0AAV6TMX6"/>
<keyword evidence="7" id="KW-0805">Transcription regulation</keyword>
<evidence type="ECO:0000256" key="7">
    <source>
        <dbReference type="ARBA" id="ARBA00023015"/>
    </source>
</evidence>
<dbReference type="Pfam" id="PF00096">
    <property type="entry name" value="zf-C2H2"/>
    <property type="match status" value="3"/>
</dbReference>
<keyword evidence="8" id="KW-0238">DNA-binding</keyword>
<feature type="domain" description="C2H2-type" evidence="13">
    <location>
        <begin position="66"/>
        <end position="94"/>
    </location>
</feature>
<protein>
    <recommendedName>
        <fullName evidence="13">C2H2-type domain-containing protein</fullName>
    </recommendedName>
</protein>
<evidence type="ECO:0000256" key="4">
    <source>
        <dbReference type="ARBA" id="ARBA00022737"/>
    </source>
</evidence>
<dbReference type="GO" id="GO:0005634">
    <property type="term" value="C:nucleus"/>
    <property type="evidence" value="ECO:0007669"/>
    <property type="project" value="UniProtKB-SubCell"/>
</dbReference>
<dbReference type="Pfam" id="PF12874">
    <property type="entry name" value="zf-met"/>
    <property type="match status" value="1"/>
</dbReference>
<dbReference type="PROSITE" id="PS50157">
    <property type="entry name" value="ZINC_FINGER_C2H2_2"/>
    <property type="match status" value="7"/>
</dbReference>
<keyword evidence="4" id="KW-0677">Repeat</keyword>
<evidence type="ECO:0000256" key="3">
    <source>
        <dbReference type="ARBA" id="ARBA00022723"/>
    </source>
</evidence>
<dbReference type="SUPFAM" id="SSF57667">
    <property type="entry name" value="beta-beta-alpha zinc fingers"/>
    <property type="match status" value="4"/>
</dbReference>
<gene>
    <name evidence="14" type="ORF">JTE90_009840</name>
</gene>
<keyword evidence="9" id="KW-0804">Transcription</keyword>
<keyword evidence="15" id="KW-1185">Reference proteome</keyword>
<name>A0AAV6TMX6_9ARAC</name>